<dbReference type="InterPro" id="IPR058245">
    <property type="entry name" value="NreC/VraR/RcsB-like_REC"/>
</dbReference>
<dbReference type="CDD" id="cd06170">
    <property type="entry name" value="LuxR_C_like"/>
    <property type="match status" value="1"/>
</dbReference>
<dbReference type="SMART" id="SM00448">
    <property type="entry name" value="REC"/>
    <property type="match status" value="1"/>
</dbReference>
<feature type="modified residue" description="4-aspartylphosphate" evidence="5">
    <location>
        <position position="57"/>
    </location>
</feature>
<dbReference type="PANTHER" id="PTHR43214:SF41">
    <property type="entry name" value="NITRATE_NITRITE RESPONSE REGULATOR PROTEIN NARP"/>
    <property type="match status" value="1"/>
</dbReference>
<dbReference type="PRINTS" id="PR00038">
    <property type="entry name" value="HTHLUXR"/>
</dbReference>
<keyword evidence="3" id="KW-0238">DNA-binding</keyword>
<organism evidence="8 9">
    <name type="scientific">Hymenobacter monticola</name>
    <dbReference type="NCBI Taxonomy" id="1705399"/>
    <lineage>
        <taxon>Bacteria</taxon>
        <taxon>Pseudomonadati</taxon>
        <taxon>Bacteroidota</taxon>
        <taxon>Cytophagia</taxon>
        <taxon>Cytophagales</taxon>
        <taxon>Hymenobacteraceae</taxon>
        <taxon>Hymenobacter</taxon>
    </lineage>
</organism>
<keyword evidence="4" id="KW-0804">Transcription</keyword>
<dbReference type="InterPro" id="IPR001789">
    <property type="entry name" value="Sig_transdc_resp-reg_receiver"/>
</dbReference>
<sequence length="209" mass="22587">MTLPTRVLLVDDHPMVVAGLRALLAPMPALEVVATAGTAAEAYTAVAAHRPDVVLLDISLPDESGLDVCGRLVSEYPGLKILALTTLNEKSYVTRMMAQGAAGYVLKNASPEELAEAIARVQAGKKYFSEEVQELLLQPEPARAAVPPLTRREKEVLGFIAQGQTSQEIADRLFLSALTVETHRRNLLAKFEVNNTAALIRLAAQHQLL</sequence>
<name>A0ABY4B6U7_9BACT</name>
<evidence type="ECO:0000313" key="8">
    <source>
        <dbReference type="EMBL" id="UOE34894.1"/>
    </source>
</evidence>
<feature type="domain" description="HTH luxR-type" evidence="6">
    <location>
        <begin position="142"/>
        <end position="207"/>
    </location>
</feature>
<keyword evidence="9" id="KW-1185">Reference proteome</keyword>
<feature type="domain" description="Response regulatory" evidence="7">
    <location>
        <begin position="6"/>
        <end position="122"/>
    </location>
</feature>
<dbReference type="PROSITE" id="PS50110">
    <property type="entry name" value="RESPONSE_REGULATORY"/>
    <property type="match status" value="1"/>
</dbReference>
<reference evidence="8 9" key="1">
    <citation type="submission" date="2022-03" db="EMBL/GenBank/DDBJ databases">
        <title>Hymenobactersp. isolated from the air.</title>
        <authorList>
            <person name="Won M."/>
            <person name="Kwon S.-W."/>
        </authorList>
    </citation>
    <scope>NUCLEOTIDE SEQUENCE [LARGE SCALE GENOMIC DNA]</scope>
    <source>
        <strain evidence="8 9">KACC 22596</strain>
    </source>
</reference>
<gene>
    <name evidence="8" type="ORF">MTP16_04380</name>
</gene>
<keyword evidence="1 5" id="KW-0597">Phosphoprotein</keyword>
<dbReference type="Gene3D" id="3.40.50.2300">
    <property type="match status" value="1"/>
</dbReference>
<evidence type="ECO:0000256" key="5">
    <source>
        <dbReference type="PROSITE-ProRule" id="PRU00169"/>
    </source>
</evidence>
<dbReference type="PROSITE" id="PS50043">
    <property type="entry name" value="HTH_LUXR_2"/>
    <property type="match status" value="1"/>
</dbReference>
<proteinExistence type="predicted"/>
<evidence type="ECO:0000256" key="4">
    <source>
        <dbReference type="ARBA" id="ARBA00023163"/>
    </source>
</evidence>
<dbReference type="RefSeq" id="WP_243516258.1">
    <property type="nucleotide sequence ID" value="NZ_CP094534.1"/>
</dbReference>
<dbReference type="InterPro" id="IPR011006">
    <property type="entry name" value="CheY-like_superfamily"/>
</dbReference>
<dbReference type="Pfam" id="PF00196">
    <property type="entry name" value="GerE"/>
    <property type="match status" value="1"/>
</dbReference>
<dbReference type="EMBL" id="CP094534">
    <property type="protein sequence ID" value="UOE34894.1"/>
    <property type="molecule type" value="Genomic_DNA"/>
</dbReference>
<dbReference type="SMART" id="SM00421">
    <property type="entry name" value="HTH_LUXR"/>
    <property type="match status" value="1"/>
</dbReference>
<dbReference type="InterPro" id="IPR016032">
    <property type="entry name" value="Sig_transdc_resp-reg_C-effctor"/>
</dbReference>
<keyword evidence="2" id="KW-0805">Transcription regulation</keyword>
<dbReference type="InterPro" id="IPR039420">
    <property type="entry name" value="WalR-like"/>
</dbReference>
<evidence type="ECO:0000256" key="1">
    <source>
        <dbReference type="ARBA" id="ARBA00022553"/>
    </source>
</evidence>
<dbReference type="CDD" id="cd17535">
    <property type="entry name" value="REC_NarL-like"/>
    <property type="match status" value="1"/>
</dbReference>
<dbReference type="SUPFAM" id="SSF52172">
    <property type="entry name" value="CheY-like"/>
    <property type="match status" value="1"/>
</dbReference>
<dbReference type="PANTHER" id="PTHR43214">
    <property type="entry name" value="TWO-COMPONENT RESPONSE REGULATOR"/>
    <property type="match status" value="1"/>
</dbReference>
<evidence type="ECO:0000256" key="3">
    <source>
        <dbReference type="ARBA" id="ARBA00023125"/>
    </source>
</evidence>
<dbReference type="SUPFAM" id="SSF46894">
    <property type="entry name" value="C-terminal effector domain of the bipartite response regulators"/>
    <property type="match status" value="1"/>
</dbReference>
<dbReference type="Proteomes" id="UP000831390">
    <property type="component" value="Chromosome"/>
</dbReference>
<dbReference type="InterPro" id="IPR000792">
    <property type="entry name" value="Tscrpt_reg_LuxR_C"/>
</dbReference>
<evidence type="ECO:0000313" key="9">
    <source>
        <dbReference type="Proteomes" id="UP000831390"/>
    </source>
</evidence>
<evidence type="ECO:0000259" key="7">
    <source>
        <dbReference type="PROSITE" id="PS50110"/>
    </source>
</evidence>
<protein>
    <submittedName>
        <fullName evidence="8">Response regulator transcription factor</fullName>
    </submittedName>
</protein>
<evidence type="ECO:0000259" key="6">
    <source>
        <dbReference type="PROSITE" id="PS50043"/>
    </source>
</evidence>
<dbReference type="Pfam" id="PF00072">
    <property type="entry name" value="Response_reg"/>
    <property type="match status" value="1"/>
</dbReference>
<dbReference type="PROSITE" id="PS00622">
    <property type="entry name" value="HTH_LUXR_1"/>
    <property type="match status" value="1"/>
</dbReference>
<evidence type="ECO:0000256" key="2">
    <source>
        <dbReference type="ARBA" id="ARBA00023015"/>
    </source>
</evidence>
<accession>A0ABY4B6U7</accession>